<comment type="caution">
    <text evidence="5">The sequence shown here is derived from an EMBL/GenBank/DDBJ whole genome shotgun (WGS) entry which is preliminary data.</text>
</comment>
<organism evidence="5 6">
    <name type="scientific">Diutina rugosa</name>
    <name type="common">Yeast</name>
    <name type="synonym">Candida rugosa</name>
    <dbReference type="NCBI Taxonomy" id="5481"/>
    <lineage>
        <taxon>Eukaryota</taxon>
        <taxon>Fungi</taxon>
        <taxon>Dikarya</taxon>
        <taxon>Ascomycota</taxon>
        <taxon>Saccharomycotina</taxon>
        <taxon>Pichiomycetes</taxon>
        <taxon>Debaryomycetaceae</taxon>
        <taxon>Diutina</taxon>
    </lineage>
</organism>
<proteinExistence type="predicted"/>
<name>A0A642UD25_DIURU</name>
<feature type="domain" description="Ras-GAP" evidence="3">
    <location>
        <begin position="1106"/>
        <end position="1279"/>
    </location>
</feature>
<dbReference type="OrthoDB" id="775356at2759"/>
<protein>
    <submittedName>
        <fullName evidence="5">Uncharacterized protein</fullName>
    </submittedName>
</protein>
<feature type="region of interest" description="Disordered" evidence="2">
    <location>
        <begin position="1"/>
        <end position="249"/>
    </location>
</feature>
<dbReference type="GeneID" id="54784132"/>
<dbReference type="GO" id="GO:0110085">
    <property type="term" value="C:mitotic actomyosin contractile ring"/>
    <property type="evidence" value="ECO:0007669"/>
    <property type="project" value="TreeGrafter"/>
</dbReference>
<dbReference type="GO" id="GO:0005516">
    <property type="term" value="F:calmodulin binding"/>
    <property type="evidence" value="ECO:0007669"/>
    <property type="project" value="TreeGrafter"/>
</dbReference>
<dbReference type="InterPro" id="IPR036872">
    <property type="entry name" value="CH_dom_sf"/>
</dbReference>
<dbReference type="GO" id="GO:0051015">
    <property type="term" value="F:actin filament binding"/>
    <property type="evidence" value="ECO:0007669"/>
    <property type="project" value="TreeGrafter"/>
</dbReference>
<evidence type="ECO:0000256" key="1">
    <source>
        <dbReference type="SAM" id="Coils"/>
    </source>
</evidence>
<dbReference type="InterPro" id="IPR001715">
    <property type="entry name" value="CH_dom"/>
</dbReference>
<feature type="compositionally biased region" description="Basic and acidic residues" evidence="2">
    <location>
        <begin position="49"/>
        <end position="60"/>
    </location>
</feature>
<dbReference type="PROSITE" id="PS50018">
    <property type="entry name" value="RAS_GTPASE_ACTIV_2"/>
    <property type="match status" value="1"/>
</dbReference>
<dbReference type="Gene3D" id="1.10.418.10">
    <property type="entry name" value="Calponin-like domain"/>
    <property type="match status" value="1"/>
</dbReference>
<feature type="compositionally biased region" description="Low complexity" evidence="2">
    <location>
        <begin position="85"/>
        <end position="101"/>
    </location>
</feature>
<dbReference type="GO" id="GO:0005096">
    <property type="term" value="F:GTPase activator activity"/>
    <property type="evidence" value="ECO:0007669"/>
    <property type="project" value="TreeGrafter"/>
</dbReference>
<evidence type="ECO:0000313" key="6">
    <source>
        <dbReference type="Proteomes" id="UP000449547"/>
    </source>
</evidence>
<dbReference type="PANTHER" id="PTHR14149:SF14">
    <property type="entry name" value="CALPONIN-HOMOLOGY (CH) DOMAIN-CONTAINING PROTEIN"/>
    <property type="match status" value="1"/>
</dbReference>
<feature type="compositionally biased region" description="Polar residues" evidence="2">
    <location>
        <begin position="178"/>
        <end position="199"/>
    </location>
</feature>
<keyword evidence="1" id="KW-0175">Coiled coil</keyword>
<feature type="compositionally biased region" description="Low complexity" evidence="2">
    <location>
        <begin position="227"/>
        <end position="239"/>
    </location>
</feature>
<reference evidence="5 6" key="1">
    <citation type="submission" date="2019-07" db="EMBL/GenBank/DDBJ databases">
        <title>Genome assembly of two rare yeast pathogens: Diutina rugosa and Trichomonascus ciferrii.</title>
        <authorList>
            <person name="Mixao V."/>
            <person name="Saus E."/>
            <person name="Hansen A."/>
            <person name="Lass-Flor C."/>
            <person name="Gabaldon T."/>
        </authorList>
    </citation>
    <scope>NUCLEOTIDE SEQUENCE [LARGE SCALE GENOMIC DNA]</scope>
    <source>
        <strain evidence="5 6">CBS 613</strain>
    </source>
</reference>
<dbReference type="OMA" id="KGVLVHW"/>
<dbReference type="EMBL" id="SWFT01000161">
    <property type="protein sequence ID" value="KAA8896968.1"/>
    <property type="molecule type" value="Genomic_DNA"/>
</dbReference>
<feature type="compositionally biased region" description="Polar residues" evidence="2">
    <location>
        <begin position="116"/>
        <end position="125"/>
    </location>
</feature>
<dbReference type="VEuPathDB" id="FungiDB:DIURU_005481"/>
<evidence type="ECO:0000259" key="4">
    <source>
        <dbReference type="PROSITE" id="PS50021"/>
    </source>
</evidence>
<dbReference type="Pfam" id="PF00616">
    <property type="entry name" value="RasGAP"/>
    <property type="match status" value="1"/>
</dbReference>
<dbReference type="Gene3D" id="1.10.506.10">
    <property type="entry name" value="GTPase Activation - p120gap, domain 1"/>
    <property type="match status" value="1"/>
</dbReference>
<dbReference type="Proteomes" id="UP000449547">
    <property type="component" value="Unassembled WGS sequence"/>
</dbReference>
<dbReference type="InterPro" id="IPR000593">
    <property type="entry name" value="RasGAP_C"/>
</dbReference>
<dbReference type="PANTHER" id="PTHR14149">
    <property type="entry name" value="RAS GTPASE-ACTIVATING PROTEIN WITH IQ MOTIF"/>
    <property type="match status" value="1"/>
</dbReference>
<dbReference type="CDD" id="cd21206">
    <property type="entry name" value="CH_IQGAP"/>
    <property type="match status" value="1"/>
</dbReference>
<evidence type="ECO:0000259" key="3">
    <source>
        <dbReference type="PROSITE" id="PS50018"/>
    </source>
</evidence>
<feature type="compositionally biased region" description="Acidic residues" evidence="2">
    <location>
        <begin position="409"/>
        <end position="418"/>
    </location>
</feature>
<dbReference type="SUPFAM" id="SSF47576">
    <property type="entry name" value="Calponin-homology domain, CH-domain"/>
    <property type="match status" value="1"/>
</dbReference>
<dbReference type="Pfam" id="PF03836">
    <property type="entry name" value="RasGAP_C"/>
    <property type="match status" value="1"/>
</dbReference>
<gene>
    <name evidence="5" type="ORF">DIURU_005481</name>
</gene>
<evidence type="ECO:0000313" key="5">
    <source>
        <dbReference type="EMBL" id="KAA8896968.1"/>
    </source>
</evidence>
<feature type="domain" description="Calponin-homology (CH)" evidence="4">
    <location>
        <begin position="258"/>
        <end position="365"/>
    </location>
</feature>
<dbReference type="SUPFAM" id="SSF48350">
    <property type="entry name" value="GTPase activation domain, GAP"/>
    <property type="match status" value="1"/>
</dbReference>
<dbReference type="InterPro" id="IPR001936">
    <property type="entry name" value="RasGAP_dom"/>
</dbReference>
<feature type="region of interest" description="Disordered" evidence="2">
    <location>
        <begin position="403"/>
        <end position="425"/>
    </location>
</feature>
<dbReference type="CDD" id="cd12206">
    <property type="entry name" value="RasGAP_IQGAP_related"/>
    <property type="match status" value="1"/>
</dbReference>
<evidence type="ECO:0000256" key="2">
    <source>
        <dbReference type="SAM" id="MobiDB-lite"/>
    </source>
</evidence>
<keyword evidence="6" id="KW-1185">Reference proteome</keyword>
<dbReference type="Pfam" id="PF00307">
    <property type="entry name" value="CH"/>
    <property type="match status" value="1"/>
</dbReference>
<dbReference type="GO" id="GO:1903479">
    <property type="term" value="P:mitotic actomyosin contractile ring assembly actin filament organization"/>
    <property type="evidence" value="ECO:0007669"/>
    <property type="project" value="TreeGrafter"/>
</dbReference>
<feature type="coiled-coil region" evidence="1">
    <location>
        <begin position="930"/>
        <end position="964"/>
    </location>
</feature>
<dbReference type="PROSITE" id="PS50021">
    <property type="entry name" value="CH"/>
    <property type="match status" value="1"/>
</dbReference>
<dbReference type="SMART" id="SM00033">
    <property type="entry name" value="CH"/>
    <property type="match status" value="1"/>
</dbReference>
<dbReference type="InterPro" id="IPR008936">
    <property type="entry name" value="Rho_GTPase_activation_prot"/>
</dbReference>
<dbReference type="PROSITE" id="PS50096">
    <property type="entry name" value="IQ"/>
    <property type="match status" value="4"/>
</dbReference>
<dbReference type="RefSeq" id="XP_034009710.1">
    <property type="nucleotide sequence ID" value="XM_034158468.1"/>
</dbReference>
<sequence>MSSPSKLSALRFFEQMEEENPTPIRGLGSPLRSPLGPSFRHNQSPTKAKKNDEDLDDLAKQLEITPVSPTRSKTAALASRFEQPSATVSSFRSSPSSASASVDEATSPRRKLANEFKSNANTKLSPSRAKVTENPPSPPRPKKKDPFADEQPDWANKNYKDILSRSPRKSASPRKESLQFNTPSHVADPSTSPRQSPNRNAPKMAPPAENTHLSPLKAPLAASVRTPHSSVPSSPIRPSRQMSPVRDKGDGSPAYEYLCRIQALKNWLETILQIEIPQSAAELINYVRNGIYLAKLANVVLPSKRTVFTNDSKLEFRHTENINRFFQLLDYMNVPDLFRFELTDLYDAKNVPKVWFCLHALTYMLNKMNPGYPKAENLVGTLDFSASDIRVAARALVGSPLPNFASADSDSDDEDEDFVAPPLPPVVGASPREASVMYSDREPEVVYVERQPEVVYVEKEPRVVYIDSPQRVMVSSGIQTEPVRGSLSRCDVGTSTMLPPSPPSPPSETVITEHEADLTVVRTNSPLTDAKDFRDANDYELDRLKGEITKLQALARGANFRYRMFVDKIMLKSYSEEIEEFQALARGALARTHTVHRHRKALVPYSNSVTAFQSVLRRRLVEQRMAQPLLTLAVPQITQLQAMIRGGIVRKSINDLKFRLQKSRHSIIGLQSAVRQREVASKYRVYVSNSRWLFPLMTRFQAAARGHLVRRKPTATPANMPRQSVMQVTRLQSVIRGEATRYWMDRVRHKVRRHTHAISEFQAIARGGISRTRMCDNVLVGLLYEDHTLNRLFAKVRGNAMRREVRSLKRELRHVEETSILPIQSIFRGIYVRTQRYFLHEDIYEQIGELIELQGAMRGKLVRDQIDDMNRYYVHNIATVVKAQSIMKTWMTKRAFDLLLSTKNPPLSVIRRFAYLLMDDSDDFTEEMELSEIKDRIVDISKHNEQLESQLESLDIKLQMLEENKITVDEFVTNKVKPRVRPMSITQNSGLPKSVREKLEFFATLLYLLQTHPAYFVRLYAHMDIAAKDKPDSVDLFHCVVALFPIKEAKINVHGREEYFFVKFIVGLMEHDIKHHCGNITDITRPSNCWWIDYFVHLNCHTYQRSHLKSIMGPVMSEVVDGEHLDFESDPARIYADLLQHECKVMGRSDKPSGLSAAAAIKQPEVSERFVNNLMQLREVATSTLSQVQKVLNQIPLHVRLVCKRVYEASQLQFPDKSAQHHLAVTGVVFAKHYLTHIFNGPENFGYLMGDPFSPGTSVNPRASNNLRQLARIVIQLFSLKPFSDNFLKPLNDFVVNTHDSVKMIIREVINVGEIEAEYNLSDYDDIITTSRPQLSISVTAMVSLEKVCSQNLDVMAPSLDDQLYQVMHKQQQVVGSADDYMALTEMGVITLDLMPATKEDTWADSKASSLFTMSKRCLLYIMRVQSGDNLLELLVSPISDESESRFSELIQDDSKSPYHKTSLGNLKTLTLHELKKKTLENLIKLENLGLITRQNSFQEILNRIATDIKTKDTQRQNRKMQLAIAVKTVSKLAEKERNLKRQLADYNRDVDAILVHFQKQPKDRKIFNLIPVLSKQYFYHRELRKRNRLPKFGSYKYSAKKLMDQHILKDYKNMSGHSKVDFMFSCHAVGRFTVEAATGSVTIPGASQIVTLDELLNLQYEHEEELKLFDGMATFKSENLIAMIFRKFYDTNRE</sequence>
<accession>A0A642UD25</accession>
<dbReference type="SUPFAM" id="SSF143885">
    <property type="entry name" value="RGC domain-like"/>
    <property type="match status" value="1"/>
</dbReference>